<dbReference type="AlphaFoldDB" id="A0AA47MZ72"/>
<evidence type="ECO:0000313" key="2">
    <source>
        <dbReference type="Proteomes" id="UP001174136"/>
    </source>
</evidence>
<gene>
    <name evidence="1" type="ORF">N1851_009849</name>
</gene>
<comment type="caution">
    <text evidence="1">The sequence shown here is derived from an EMBL/GenBank/DDBJ whole genome shotgun (WGS) entry which is preliminary data.</text>
</comment>
<dbReference type="Proteomes" id="UP001174136">
    <property type="component" value="Unassembled WGS sequence"/>
</dbReference>
<sequence length="94" mass="10584">MNEVADETALVGPVDGTFCYKKRTDGSVNKSMVVCKLCNKEFAYHCSTSSLKYRVAIRLALGRTVRFFNALSGVRRSIKPDAYLSSFLRQPRRS</sequence>
<reference evidence="1" key="1">
    <citation type="journal article" date="2023" name="Front. Mar. Sci.">
        <title>A new Merluccius polli reference genome to investigate the effects of global change in West African waters.</title>
        <authorList>
            <person name="Mateo J.L."/>
            <person name="Blanco-Fernandez C."/>
            <person name="Garcia-Vazquez E."/>
            <person name="Machado-Schiaffino G."/>
        </authorList>
    </citation>
    <scope>NUCLEOTIDE SEQUENCE</scope>
    <source>
        <strain evidence="1">C29</strain>
        <tissue evidence="1">Fin</tissue>
    </source>
</reference>
<accession>A0AA47MZ72</accession>
<keyword evidence="2" id="KW-1185">Reference proteome</keyword>
<evidence type="ECO:0000313" key="1">
    <source>
        <dbReference type="EMBL" id="KAK0149428.1"/>
    </source>
</evidence>
<protein>
    <submittedName>
        <fullName evidence="1">Uncharacterized protein</fullName>
    </submittedName>
</protein>
<proteinExistence type="predicted"/>
<dbReference type="EMBL" id="JAOPHQ010001760">
    <property type="protein sequence ID" value="KAK0149428.1"/>
    <property type="molecule type" value="Genomic_DNA"/>
</dbReference>
<organism evidence="1 2">
    <name type="scientific">Merluccius polli</name>
    <name type="common">Benguela hake</name>
    <name type="synonym">Merluccius cadenati</name>
    <dbReference type="NCBI Taxonomy" id="89951"/>
    <lineage>
        <taxon>Eukaryota</taxon>
        <taxon>Metazoa</taxon>
        <taxon>Chordata</taxon>
        <taxon>Craniata</taxon>
        <taxon>Vertebrata</taxon>
        <taxon>Euteleostomi</taxon>
        <taxon>Actinopterygii</taxon>
        <taxon>Neopterygii</taxon>
        <taxon>Teleostei</taxon>
        <taxon>Neoteleostei</taxon>
        <taxon>Acanthomorphata</taxon>
        <taxon>Zeiogadaria</taxon>
        <taxon>Gadariae</taxon>
        <taxon>Gadiformes</taxon>
        <taxon>Gadoidei</taxon>
        <taxon>Merlucciidae</taxon>
        <taxon>Merluccius</taxon>
    </lineage>
</organism>
<name>A0AA47MZ72_MERPO</name>